<dbReference type="RefSeq" id="WP_132880521.1">
    <property type="nucleotide sequence ID" value="NZ_SLXQ01000020.1"/>
</dbReference>
<comment type="caution">
    <text evidence="1">The sequence shown here is derived from an EMBL/GenBank/DDBJ whole genome shotgun (WGS) entry which is preliminary data.</text>
</comment>
<dbReference type="EMBL" id="SLXQ01000020">
    <property type="protein sequence ID" value="TCP43889.1"/>
    <property type="molecule type" value="Genomic_DNA"/>
</dbReference>
<reference evidence="1 2" key="1">
    <citation type="submission" date="2019-03" db="EMBL/GenBank/DDBJ databases">
        <title>Genomic Encyclopedia of Type Strains, Phase IV (KMG-IV): sequencing the most valuable type-strain genomes for metagenomic binning, comparative biology and taxonomic classification.</title>
        <authorList>
            <person name="Goeker M."/>
        </authorList>
    </citation>
    <scope>NUCLEOTIDE SEQUENCE [LARGE SCALE GENOMIC DNA]</scope>
    <source>
        <strain evidence="1 2">DSM 45765</strain>
    </source>
</reference>
<keyword evidence="2" id="KW-1185">Reference proteome</keyword>
<dbReference type="AlphaFoldDB" id="A0A4R2Q5W9"/>
<sequence length="81" mass="9041">MTGSANPADTSMTSKDVVCTDGFNRPKKVRTYLGGDRIVLLAPPAEVALLTPEAAHELAYNLHRHADELERQRRIVPFVRR</sequence>
<gene>
    <name evidence="1" type="ORF">EV191_12043</name>
</gene>
<accession>A0A4R2Q5W9</accession>
<evidence type="ECO:0000313" key="2">
    <source>
        <dbReference type="Proteomes" id="UP000294911"/>
    </source>
</evidence>
<proteinExistence type="predicted"/>
<evidence type="ECO:0000313" key="1">
    <source>
        <dbReference type="EMBL" id="TCP43889.1"/>
    </source>
</evidence>
<dbReference type="Proteomes" id="UP000294911">
    <property type="component" value="Unassembled WGS sequence"/>
</dbReference>
<protein>
    <submittedName>
        <fullName evidence="1">Uncharacterized protein</fullName>
    </submittedName>
</protein>
<organism evidence="1 2">
    <name type="scientific">Tamaricihabitans halophyticus</name>
    <dbReference type="NCBI Taxonomy" id="1262583"/>
    <lineage>
        <taxon>Bacteria</taxon>
        <taxon>Bacillati</taxon>
        <taxon>Actinomycetota</taxon>
        <taxon>Actinomycetes</taxon>
        <taxon>Pseudonocardiales</taxon>
        <taxon>Pseudonocardiaceae</taxon>
        <taxon>Tamaricihabitans</taxon>
    </lineage>
</organism>
<name>A0A4R2Q5W9_9PSEU</name>
<dbReference type="OrthoDB" id="3698419at2"/>